<keyword evidence="2" id="KW-1185">Reference proteome</keyword>
<dbReference type="Proteomes" id="UP000476030">
    <property type="component" value="Unassembled WGS sequence"/>
</dbReference>
<organism evidence="1 2">
    <name type="scientific">Sneathiella litorea</name>
    <dbReference type="NCBI Taxonomy" id="2606216"/>
    <lineage>
        <taxon>Bacteria</taxon>
        <taxon>Pseudomonadati</taxon>
        <taxon>Pseudomonadota</taxon>
        <taxon>Alphaproteobacteria</taxon>
        <taxon>Sneathiellales</taxon>
        <taxon>Sneathiellaceae</taxon>
        <taxon>Sneathiella</taxon>
    </lineage>
</organism>
<evidence type="ECO:0000313" key="1">
    <source>
        <dbReference type="EMBL" id="MZR29534.1"/>
    </source>
</evidence>
<gene>
    <name evidence="1" type="ORF">GQE98_02690</name>
</gene>
<protein>
    <submittedName>
        <fullName evidence="1">Uncharacterized protein</fullName>
    </submittedName>
</protein>
<proteinExistence type="predicted"/>
<sequence length="90" mass="10613">MENSAAVDHGKAHKLSMKFSDPIINTEDVKWAARRFILIYGEEAPEMVLRQVTRLDQRGKIRVAEMFERIRRECARLLKRSENLRIYPVN</sequence>
<comment type="caution">
    <text evidence="1">The sequence shown here is derived from an EMBL/GenBank/DDBJ whole genome shotgun (WGS) entry which is preliminary data.</text>
</comment>
<dbReference type="RefSeq" id="WP_161313995.1">
    <property type="nucleotide sequence ID" value="NZ_WTUW01000001.1"/>
</dbReference>
<evidence type="ECO:0000313" key="2">
    <source>
        <dbReference type="Proteomes" id="UP000476030"/>
    </source>
</evidence>
<reference evidence="1 2" key="1">
    <citation type="submission" date="2019-12" db="EMBL/GenBank/DDBJ databases">
        <title>Snethiella sp. nov. sp. isolated from sea sand.</title>
        <authorList>
            <person name="Kim J."/>
            <person name="Jeong S.E."/>
            <person name="Jung H.S."/>
            <person name="Jeon C.O."/>
        </authorList>
    </citation>
    <scope>NUCLEOTIDE SEQUENCE [LARGE SCALE GENOMIC DNA]</scope>
    <source>
        <strain evidence="1 2">DP05</strain>
    </source>
</reference>
<dbReference type="EMBL" id="WTUW01000001">
    <property type="protein sequence ID" value="MZR29534.1"/>
    <property type="molecule type" value="Genomic_DNA"/>
</dbReference>
<dbReference type="AlphaFoldDB" id="A0A6L8W512"/>
<accession>A0A6L8W512</accession>
<name>A0A6L8W512_9PROT</name>